<dbReference type="Proteomes" id="UP001524499">
    <property type="component" value="Unassembled WGS sequence"/>
</dbReference>
<dbReference type="PANTHER" id="PTHR38687:SF1">
    <property type="entry name" value="CELL DIVISION PROTEIN DEDD"/>
    <property type="match status" value="1"/>
</dbReference>
<reference evidence="2 3" key="1">
    <citation type="submission" date="2022-07" db="EMBL/GenBank/DDBJ databases">
        <title>Methylomonas rivi sp. nov., Methylomonas rosea sp. nov., Methylomonas aureus sp. nov. and Methylomonas subterranea sp. nov., four novel methanotrophs isolated from a freshwater creek and the deep terrestrial subsurface.</title>
        <authorList>
            <person name="Abin C."/>
            <person name="Sankaranarayanan K."/>
            <person name="Garner C."/>
            <person name="Sindelar R."/>
            <person name="Kotary K."/>
            <person name="Garner R."/>
            <person name="Barclay S."/>
            <person name="Lawson P."/>
            <person name="Krumholz L."/>
        </authorList>
    </citation>
    <scope>NUCLEOTIDE SEQUENCE [LARGE SCALE GENOMIC DNA]</scope>
    <source>
        <strain evidence="2 3">SURF-2</strain>
    </source>
</reference>
<protein>
    <submittedName>
        <fullName evidence="2">SPOR domain-containing protein</fullName>
    </submittedName>
</protein>
<dbReference type="Pfam" id="PF05036">
    <property type="entry name" value="SPOR"/>
    <property type="match status" value="1"/>
</dbReference>
<dbReference type="InterPro" id="IPR052521">
    <property type="entry name" value="Cell_div_SPOR-domain"/>
</dbReference>
<keyword evidence="3" id="KW-1185">Reference proteome</keyword>
<dbReference type="InterPro" id="IPR036680">
    <property type="entry name" value="SPOR-like_sf"/>
</dbReference>
<dbReference type="SUPFAM" id="SSF110997">
    <property type="entry name" value="Sporulation related repeat"/>
    <property type="match status" value="1"/>
</dbReference>
<accession>A0ABT1THB2</accession>
<dbReference type="EMBL" id="JANIBJ010000018">
    <property type="protein sequence ID" value="MCQ8104628.1"/>
    <property type="molecule type" value="Genomic_DNA"/>
</dbReference>
<evidence type="ECO:0000313" key="3">
    <source>
        <dbReference type="Proteomes" id="UP001524499"/>
    </source>
</evidence>
<proteinExistence type="predicted"/>
<evidence type="ECO:0000259" key="1">
    <source>
        <dbReference type="PROSITE" id="PS51724"/>
    </source>
</evidence>
<dbReference type="PROSITE" id="PS51724">
    <property type="entry name" value="SPOR"/>
    <property type="match status" value="1"/>
</dbReference>
<gene>
    <name evidence="2" type="ORF">NP590_10970</name>
</gene>
<organism evidence="2 3">
    <name type="scientific">Methylomonas subterranea</name>
    <dbReference type="NCBI Taxonomy" id="2952225"/>
    <lineage>
        <taxon>Bacteria</taxon>
        <taxon>Pseudomonadati</taxon>
        <taxon>Pseudomonadota</taxon>
        <taxon>Gammaproteobacteria</taxon>
        <taxon>Methylococcales</taxon>
        <taxon>Methylococcaceae</taxon>
        <taxon>Methylomonas</taxon>
    </lineage>
</organism>
<feature type="domain" description="SPOR" evidence="1">
    <location>
        <begin position="1"/>
        <end position="77"/>
    </location>
</feature>
<name>A0ABT1THB2_9GAMM</name>
<comment type="caution">
    <text evidence="2">The sequence shown here is derived from an EMBL/GenBank/DDBJ whole genome shotgun (WGS) entry which is preliminary data.</text>
</comment>
<evidence type="ECO:0000313" key="2">
    <source>
        <dbReference type="EMBL" id="MCQ8104628.1"/>
    </source>
</evidence>
<sequence length="77" mass="8260">MTRLYLNAGSFSQLANAQALQDSLKKQGFAASIKEATGEKGKVYKVRVGPMLDKAQAQAVKAKLSQINVNSFVTGDE</sequence>
<dbReference type="Gene3D" id="3.30.70.1070">
    <property type="entry name" value="Sporulation related repeat"/>
    <property type="match status" value="1"/>
</dbReference>
<dbReference type="InterPro" id="IPR007730">
    <property type="entry name" value="SPOR-like_dom"/>
</dbReference>
<dbReference type="PANTHER" id="PTHR38687">
    <property type="entry name" value="CELL DIVISION PROTEIN DEDD-RELATED"/>
    <property type="match status" value="1"/>
</dbReference>